<dbReference type="Proteomes" id="UP000823388">
    <property type="component" value="Chromosome 5K"/>
</dbReference>
<organism evidence="3 4">
    <name type="scientific">Panicum virgatum</name>
    <name type="common">Blackwell switchgrass</name>
    <dbReference type="NCBI Taxonomy" id="38727"/>
    <lineage>
        <taxon>Eukaryota</taxon>
        <taxon>Viridiplantae</taxon>
        <taxon>Streptophyta</taxon>
        <taxon>Embryophyta</taxon>
        <taxon>Tracheophyta</taxon>
        <taxon>Spermatophyta</taxon>
        <taxon>Magnoliopsida</taxon>
        <taxon>Liliopsida</taxon>
        <taxon>Poales</taxon>
        <taxon>Poaceae</taxon>
        <taxon>PACMAD clade</taxon>
        <taxon>Panicoideae</taxon>
        <taxon>Panicodae</taxon>
        <taxon>Paniceae</taxon>
        <taxon>Panicinae</taxon>
        <taxon>Panicum</taxon>
        <taxon>Panicum sect. Hiantes</taxon>
    </lineage>
</organism>
<dbReference type="InterPro" id="IPR001087">
    <property type="entry name" value="GDSL"/>
</dbReference>
<dbReference type="SUPFAM" id="SSF52266">
    <property type="entry name" value="SGNH hydrolase"/>
    <property type="match status" value="1"/>
</dbReference>
<accession>A0A8T0SIT9</accession>
<keyword evidence="4" id="KW-1185">Reference proteome</keyword>
<name>A0A8T0SIT9_PANVG</name>
<gene>
    <name evidence="3" type="ORF">PVAP13_5KG164900</name>
</gene>
<evidence type="ECO:0000313" key="3">
    <source>
        <dbReference type="EMBL" id="KAG2596486.1"/>
    </source>
</evidence>
<evidence type="ECO:0008006" key="5">
    <source>
        <dbReference type="Google" id="ProtNLM"/>
    </source>
</evidence>
<dbReference type="PANTHER" id="PTHR22835">
    <property type="entry name" value="ZINC FINGER FYVE DOMAIN CONTAINING PROTEIN"/>
    <property type="match status" value="1"/>
</dbReference>
<comment type="similarity">
    <text evidence="1">Belongs to the 'GDSL' lipolytic enzyme family.</text>
</comment>
<dbReference type="InterPro" id="IPR036514">
    <property type="entry name" value="SGNH_hydro_sf"/>
</dbReference>
<dbReference type="PANTHER" id="PTHR22835:SF501">
    <property type="entry name" value="OS01G0215000 PROTEIN"/>
    <property type="match status" value="1"/>
</dbReference>
<dbReference type="GO" id="GO:0016788">
    <property type="term" value="F:hydrolase activity, acting on ester bonds"/>
    <property type="evidence" value="ECO:0007669"/>
    <property type="project" value="InterPro"/>
</dbReference>
<dbReference type="Pfam" id="PF00657">
    <property type="entry name" value="Lipase_GDSL"/>
    <property type="match status" value="1"/>
</dbReference>
<evidence type="ECO:0000256" key="1">
    <source>
        <dbReference type="ARBA" id="ARBA00008668"/>
    </source>
</evidence>
<dbReference type="EMBL" id="CM029045">
    <property type="protein sequence ID" value="KAG2596486.1"/>
    <property type="molecule type" value="Genomic_DNA"/>
</dbReference>
<protein>
    <recommendedName>
        <fullName evidence="5">GDSL esterase/lipase</fullName>
    </recommendedName>
</protein>
<keyword evidence="2" id="KW-0325">Glycoprotein</keyword>
<dbReference type="AlphaFoldDB" id="A0A8T0SIT9"/>
<comment type="caution">
    <text evidence="3">The sequence shown here is derived from an EMBL/GenBank/DDBJ whole genome shotgun (WGS) entry which is preliminary data.</text>
</comment>
<sequence>MGELGVNDYSFSLFGKNLPQIRSFVPGVVNTISSATERLIEQGAKTVVVPGIPPLGCLPPNLAVFSTIVDPAAYDSRTGCLTELNDLAASHNSLLQEALESVRTAHPDARVVYADFFTPIIEMVEAPDKFGQSSYCRFTRDVLRCCCGGGGKYNFKAGCGMPGATVGRDPSTYLFWDGHLTEAAHRYIADGWLSLDYTRERAMHHYCRYSVTVATVKQPKISQVQPNRQINHCEGQALAF</sequence>
<dbReference type="Gene3D" id="3.40.50.1110">
    <property type="entry name" value="SGNH hydrolase"/>
    <property type="match status" value="1"/>
</dbReference>
<proteinExistence type="inferred from homology"/>
<reference evidence="3" key="1">
    <citation type="submission" date="2020-05" db="EMBL/GenBank/DDBJ databases">
        <title>WGS assembly of Panicum virgatum.</title>
        <authorList>
            <person name="Lovell J.T."/>
            <person name="Jenkins J."/>
            <person name="Shu S."/>
            <person name="Juenger T.E."/>
            <person name="Schmutz J."/>
        </authorList>
    </citation>
    <scope>NUCLEOTIDE SEQUENCE</scope>
    <source>
        <strain evidence="3">AP13</strain>
    </source>
</reference>
<evidence type="ECO:0000256" key="2">
    <source>
        <dbReference type="ARBA" id="ARBA00023180"/>
    </source>
</evidence>
<evidence type="ECO:0000313" key="4">
    <source>
        <dbReference type="Proteomes" id="UP000823388"/>
    </source>
</evidence>